<evidence type="ECO:0000313" key="2">
    <source>
        <dbReference type="EMBL" id="KAK8130129.1"/>
    </source>
</evidence>
<dbReference type="InterPro" id="IPR027417">
    <property type="entry name" value="P-loop_NTPase"/>
</dbReference>
<dbReference type="CDD" id="cd02024">
    <property type="entry name" value="NRK1"/>
    <property type="match status" value="1"/>
</dbReference>
<gene>
    <name evidence="2" type="ORF">PG999_002509</name>
</gene>
<evidence type="ECO:0000256" key="1">
    <source>
        <dbReference type="SAM" id="MobiDB-lite"/>
    </source>
</evidence>
<dbReference type="EMBL" id="JAQQWP010000002">
    <property type="protein sequence ID" value="KAK8130129.1"/>
    <property type="molecule type" value="Genomic_DNA"/>
</dbReference>
<evidence type="ECO:0000313" key="3">
    <source>
        <dbReference type="Proteomes" id="UP001392437"/>
    </source>
</evidence>
<dbReference type="PANTHER" id="PTHR10285">
    <property type="entry name" value="URIDINE KINASE"/>
    <property type="match status" value="1"/>
</dbReference>
<feature type="region of interest" description="Disordered" evidence="1">
    <location>
        <begin position="87"/>
        <end position="116"/>
    </location>
</feature>
<dbReference type="Proteomes" id="UP001392437">
    <property type="component" value="Unassembled WGS sequence"/>
</dbReference>
<proteinExistence type="predicted"/>
<evidence type="ECO:0008006" key="4">
    <source>
        <dbReference type="Google" id="ProtNLM"/>
    </source>
</evidence>
<dbReference type="PRINTS" id="PR00988">
    <property type="entry name" value="URIDINKINASE"/>
</dbReference>
<comment type="caution">
    <text evidence="2">The sequence shown here is derived from an EMBL/GenBank/DDBJ whole genome shotgun (WGS) entry which is preliminary data.</text>
</comment>
<organism evidence="2 3">
    <name type="scientific">Apiospora kogelbergensis</name>
    <dbReference type="NCBI Taxonomy" id="1337665"/>
    <lineage>
        <taxon>Eukaryota</taxon>
        <taxon>Fungi</taxon>
        <taxon>Dikarya</taxon>
        <taxon>Ascomycota</taxon>
        <taxon>Pezizomycotina</taxon>
        <taxon>Sordariomycetes</taxon>
        <taxon>Xylariomycetidae</taxon>
        <taxon>Amphisphaeriales</taxon>
        <taxon>Apiosporaceae</taxon>
        <taxon>Apiospora</taxon>
    </lineage>
</organism>
<reference evidence="2 3" key="1">
    <citation type="submission" date="2023-01" db="EMBL/GenBank/DDBJ databases">
        <title>Analysis of 21 Apiospora genomes using comparative genomics revels a genus with tremendous synthesis potential of carbohydrate active enzymes and secondary metabolites.</title>
        <authorList>
            <person name="Sorensen T."/>
        </authorList>
    </citation>
    <scope>NUCLEOTIDE SEQUENCE [LARGE SCALE GENOMIC DNA]</scope>
    <source>
        <strain evidence="2 3">CBS 117206</strain>
    </source>
</reference>
<accession>A0AAW0R8J4</accession>
<keyword evidence="3" id="KW-1185">Reference proteome</keyword>
<feature type="compositionally biased region" description="Basic and acidic residues" evidence="1">
    <location>
        <begin position="93"/>
        <end position="111"/>
    </location>
</feature>
<dbReference type="SUPFAM" id="SSF52540">
    <property type="entry name" value="P-loop containing nucleoside triphosphate hydrolases"/>
    <property type="match status" value="1"/>
</dbReference>
<dbReference type="Gene3D" id="3.40.50.300">
    <property type="entry name" value="P-loop containing nucleotide triphosphate hydrolases"/>
    <property type="match status" value="1"/>
</dbReference>
<name>A0AAW0R8J4_9PEZI</name>
<protein>
    <recommendedName>
        <fullName evidence="4">Uridine kinase</fullName>
    </recommendedName>
</protein>
<dbReference type="AlphaFoldDB" id="A0AAW0R8J4"/>
<sequence>MADRKAVIVGISGASSSGKTTLARLLRDIFPNTFILHEDDFYKAESELPMRDGLLDWDCAAAIDIPDMAKALSYIRQHAAFPVSLMQNQQHTSRTDHGTKVPFVDSKEDKNSVGQCPVSDAKRQEMREKVAAWTQLGQPGHDVLLRSQQGEGLKICLLDGFLLYSREMQEVMDQLDVKMLLLVSKAKATQRREARDGYIVWPNYAESHAWLFEKGDVEGELDGAVLKEKDILAQRGRGLDVDMETTFEWTVNTLIEQLGRFGQGSQIS</sequence>